<dbReference type="InterPro" id="IPR025341">
    <property type="entry name" value="DUF4247"/>
</dbReference>
<dbReference type="Pfam" id="PF14042">
    <property type="entry name" value="DUF4247"/>
    <property type="match status" value="1"/>
</dbReference>
<sequence length="200" mass="21758">MKKSLTVLIISVVMLAACGPGSGSGSGSIFKEGIVDFINNEYNFTDTVASGTDDSNYSEIYIAENQSIDEVAQAIQNHEEPERISDKKDNKQVIVYDELFVILTEDEEDSANTMIEVANDQFVRNNYSPSFFEGLLLYSVLNSLLGTNDWDRSQRLKCRNNPESCYGGYSRSGGTFSGYNKSPIRGGSSSVRGGGPGAGK</sequence>
<feature type="region of interest" description="Disordered" evidence="1">
    <location>
        <begin position="177"/>
        <end position="200"/>
    </location>
</feature>
<comment type="caution">
    <text evidence="3">The sequence shown here is derived from an EMBL/GenBank/DDBJ whole genome shotgun (WGS) entry which is preliminary data.</text>
</comment>
<accession>A0A5D4M9V9</accession>
<gene>
    <name evidence="3" type="ORF">FZC84_13295</name>
</gene>
<dbReference type="Proteomes" id="UP000325182">
    <property type="component" value="Unassembled WGS sequence"/>
</dbReference>
<keyword evidence="2" id="KW-0732">Signal</keyword>
<protein>
    <submittedName>
        <fullName evidence="3">DUF4247 domain-containing protein</fullName>
    </submittedName>
</protein>
<dbReference type="AlphaFoldDB" id="A0A5D4M9V9"/>
<feature type="compositionally biased region" description="Low complexity" evidence="1">
    <location>
        <begin position="182"/>
        <end position="191"/>
    </location>
</feature>
<evidence type="ECO:0000313" key="3">
    <source>
        <dbReference type="EMBL" id="TYR98689.1"/>
    </source>
</evidence>
<evidence type="ECO:0000256" key="2">
    <source>
        <dbReference type="SAM" id="SignalP"/>
    </source>
</evidence>
<feature type="signal peptide" evidence="2">
    <location>
        <begin position="1"/>
        <end position="16"/>
    </location>
</feature>
<evidence type="ECO:0000256" key="1">
    <source>
        <dbReference type="SAM" id="MobiDB-lite"/>
    </source>
</evidence>
<dbReference type="RefSeq" id="WP_148954221.1">
    <property type="nucleotide sequence ID" value="NZ_VTEG01000009.1"/>
</dbReference>
<dbReference type="EMBL" id="VTEG01000009">
    <property type="protein sequence ID" value="TYR98689.1"/>
    <property type="molecule type" value="Genomic_DNA"/>
</dbReference>
<feature type="chain" id="PRO_5039298169" evidence="2">
    <location>
        <begin position="17"/>
        <end position="200"/>
    </location>
</feature>
<proteinExistence type="predicted"/>
<reference evidence="3 4" key="1">
    <citation type="submission" date="2019-08" db="EMBL/GenBank/DDBJ databases">
        <title>Bacillus genomes from the desert of Cuatro Cienegas, Coahuila.</title>
        <authorList>
            <person name="Olmedo-Alvarez G."/>
        </authorList>
    </citation>
    <scope>NUCLEOTIDE SEQUENCE [LARGE SCALE GENOMIC DNA]</scope>
    <source>
        <strain evidence="3 4">CH128b_4D</strain>
    </source>
</reference>
<evidence type="ECO:0000313" key="4">
    <source>
        <dbReference type="Proteomes" id="UP000325182"/>
    </source>
</evidence>
<organism evidence="3 4">
    <name type="scientific">Rossellomorea vietnamensis</name>
    <dbReference type="NCBI Taxonomy" id="218284"/>
    <lineage>
        <taxon>Bacteria</taxon>
        <taxon>Bacillati</taxon>
        <taxon>Bacillota</taxon>
        <taxon>Bacilli</taxon>
        <taxon>Bacillales</taxon>
        <taxon>Bacillaceae</taxon>
        <taxon>Rossellomorea</taxon>
    </lineage>
</organism>
<dbReference type="PROSITE" id="PS51257">
    <property type="entry name" value="PROKAR_LIPOPROTEIN"/>
    <property type="match status" value="1"/>
</dbReference>
<name>A0A5D4M9V9_9BACI</name>